<dbReference type="EMBL" id="GBXM01083210">
    <property type="protein sequence ID" value="JAH25367.1"/>
    <property type="molecule type" value="Transcribed_RNA"/>
</dbReference>
<reference evidence="2" key="1">
    <citation type="submission" date="2014-11" db="EMBL/GenBank/DDBJ databases">
        <authorList>
            <person name="Amaro Gonzalez C."/>
        </authorList>
    </citation>
    <scope>NUCLEOTIDE SEQUENCE</scope>
</reference>
<reference evidence="2" key="2">
    <citation type="journal article" date="2015" name="Fish Shellfish Immunol.">
        <title>Early steps in the European eel (Anguilla anguilla)-Vibrio vulnificus interaction in the gills: Role of the RtxA13 toxin.</title>
        <authorList>
            <person name="Callol A."/>
            <person name="Pajuelo D."/>
            <person name="Ebbesson L."/>
            <person name="Teles M."/>
            <person name="MacKenzie S."/>
            <person name="Amaro C."/>
        </authorList>
    </citation>
    <scope>NUCLEOTIDE SEQUENCE</scope>
</reference>
<dbReference type="AlphaFoldDB" id="A0A0E9R9B8"/>
<sequence>MHHRTLQTSHNASQNHYRYPIIHHRTITDIS</sequence>
<accession>A0A0E9R9B8</accession>
<organism evidence="2">
    <name type="scientific">Anguilla anguilla</name>
    <name type="common">European freshwater eel</name>
    <name type="synonym">Muraena anguilla</name>
    <dbReference type="NCBI Taxonomy" id="7936"/>
    <lineage>
        <taxon>Eukaryota</taxon>
        <taxon>Metazoa</taxon>
        <taxon>Chordata</taxon>
        <taxon>Craniata</taxon>
        <taxon>Vertebrata</taxon>
        <taxon>Euteleostomi</taxon>
        <taxon>Actinopterygii</taxon>
        <taxon>Neopterygii</taxon>
        <taxon>Teleostei</taxon>
        <taxon>Anguilliformes</taxon>
        <taxon>Anguillidae</taxon>
        <taxon>Anguilla</taxon>
    </lineage>
</organism>
<name>A0A0E9R9B8_ANGAN</name>
<proteinExistence type="predicted"/>
<feature type="region of interest" description="Disordered" evidence="1">
    <location>
        <begin position="1"/>
        <end position="31"/>
    </location>
</feature>
<feature type="compositionally biased region" description="Polar residues" evidence="1">
    <location>
        <begin position="1"/>
        <end position="16"/>
    </location>
</feature>
<protein>
    <submittedName>
        <fullName evidence="2">Uncharacterized protein</fullName>
    </submittedName>
</protein>
<evidence type="ECO:0000256" key="1">
    <source>
        <dbReference type="SAM" id="MobiDB-lite"/>
    </source>
</evidence>
<evidence type="ECO:0000313" key="2">
    <source>
        <dbReference type="EMBL" id="JAH25367.1"/>
    </source>
</evidence>